<evidence type="ECO:0000313" key="2">
    <source>
        <dbReference type="EMBL" id="OAD70644.1"/>
    </source>
</evidence>
<keyword evidence="3" id="KW-1185">Reference proteome</keyword>
<dbReference type="SMART" id="SM00256">
    <property type="entry name" value="FBOX"/>
    <property type="match status" value="1"/>
</dbReference>
<dbReference type="SUPFAM" id="SSF81383">
    <property type="entry name" value="F-box domain"/>
    <property type="match status" value="1"/>
</dbReference>
<dbReference type="Pfam" id="PF12937">
    <property type="entry name" value="F-box-like"/>
    <property type="match status" value="1"/>
</dbReference>
<dbReference type="InParanoid" id="A0A167LKD3"/>
<dbReference type="InterPro" id="IPR036047">
    <property type="entry name" value="F-box-like_dom_sf"/>
</dbReference>
<dbReference type="VEuPathDB" id="FungiDB:PHYBLDRAFT_171390"/>
<dbReference type="CDD" id="cd09917">
    <property type="entry name" value="F-box_SF"/>
    <property type="match status" value="1"/>
</dbReference>
<dbReference type="EMBL" id="KV440988">
    <property type="protein sequence ID" value="OAD70644.1"/>
    <property type="molecule type" value="Genomic_DNA"/>
</dbReference>
<organism evidence="2 3">
    <name type="scientific">Phycomyces blakesleeanus (strain ATCC 8743b / DSM 1359 / FGSC 10004 / NBRC 33097 / NRRL 1555)</name>
    <dbReference type="NCBI Taxonomy" id="763407"/>
    <lineage>
        <taxon>Eukaryota</taxon>
        <taxon>Fungi</taxon>
        <taxon>Fungi incertae sedis</taxon>
        <taxon>Mucoromycota</taxon>
        <taxon>Mucoromycotina</taxon>
        <taxon>Mucoromycetes</taxon>
        <taxon>Mucorales</taxon>
        <taxon>Phycomycetaceae</taxon>
        <taxon>Phycomyces</taxon>
    </lineage>
</organism>
<reference evidence="3" key="1">
    <citation type="submission" date="2015-06" db="EMBL/GenBank/DDBJ databases">
        <title>Expansion of signal transduction pathways in fungi by whole-genome duplication.</title>
        <authorList>
            <consortium name="DOE Joint Genome Institute"/>
            <person name="Corrochano L.M."/>
            <person name="Kuo A."/>
            <person name="Marcet-Houben M."/>
            <person name="Polaino S."/>
            <person name="Salamov A."/>
            <person name="Villalobos J.M."/>
            <person name="Alvarez M.I."/>
            <person name="Avalos J."/>
            <person name="Benito E.P."/>
            <person name="Benoit I."/>
            <person name="Burger G."/>
            <person name="Camino L.P."/>
            <person name="Canovas D."/>
            <person name="Cerda-Olmedo E."/>
            <person name="Cheng J.-F."/>
            <person name="Dominguez A."/>
            <person name="Elias M."/>
            <person name="Eslava A.P."/>
            <person name="Glaser F."/>
            <person name="Grimwood J."/>
            <person name="Gutierrez G."/>
            <person name="Heitman J."/>
            <person name="Henrissat B."/>
            <person name="Iturriaga E.A."/>
            <person name="Lang B.F."/>
            <person name="Lavin J.L."/>
            <person name="Lee S."/>
            <person name="Li W."/>
            <person name="Lindquist E."/>
            <person name="Lopez-Garcia S."/>
            <person name="Luque E.M."/>
            <person name="Marcos A.T."/>
            <person name="Martin J."/>
            <person name="McCluskey K."/>
            <person name="Medina H.R."/>
            <person name="Miralles-Duran A."/>
            <person name="Miyazaki A."/>
            <person name="Munoz-Torres E."/>
            <person name="Oguiza J.A."/>
            <person name="Ohm R."/>
            <person name="Olmedo M."/>
            <person name="Orejas M."/>
            <person name="Ortiz-Castellanos L."/>
            <person name="Pisabarro A.G."/>
            <person name="Rodriguez-Romero J."/>
            <person name="Ruiz-Herrera J."/>
            <person name="Ruiz-Vazquez R."/>
            <person name="Sanz C."/>
            <person name="Schackwitz W."/>
            <person name="Schmutz J."/>
            <person name="Shahriari M."/>
            <person name="Shelest E."/>
            <person name="Silva-Franco F."/>
            <person name="Soanes D."/>
            <person name="Syed K."/>
            <person name="Tagua V.G."/>
            <person name="Talbot N.J."/>
            <person name="Thon M."/>
            <person name="De vries R.P."/>
            <person name="Wiebenga A."/>
            <person name="Yadav J.S."/>
            <person name="Braun E.L."/>
            <person name="Baker S."/>
            <person name="Garre V."/>
            <person name="Horwitz B."/>
            <person name="Torres-Martinez S."/>
            <person name="Idnurm A."/>
            <person name="Herrera-Estrella A."/>
            <person name="Gabaldon T."/>
            <person name="Grigoriev I.V."/>
        </authorList>
    </citation>
    <scope>NUCLEOTIDE SEQUENCE [LARGE SCALE GENOMIC DNA]</scope>
    <source>
        <strain evidence="3">NRRL 1555(-)</strain>
    </source>
</reference>
<protein>
    <recommendedName>
        <fullName evidence="1">F-box domain-containing protein</fullName>
    </recommendedName>
</protein>
<dbReference type="GeneID" id="28997494"/>
<accession>A0A167LKD3</accession>
<dbReference type="RefSeq" id="XP_018288684.1">
    <property type="nucleotide sequence ID" value="XM_018436588.1"/>
</dbReference>
<dbReference type="Gene3D" id="1.20.1280.50">
    <property type="match status" value="1"/>
</dbReference>
<sequence length="642" mass="75239">MAFELPIEILSKVAEFLSPKDKSRCIAVCKSWYTPFNMALWNYTTIFNQKKLKAMCDINSIEGSTYQKNGQYVRHLYLDRHTDASSHQLRVLQQLFQNINRLDISYFHLRKAGFSQTEYSNPWKALSELEIYLDFSEENITRGFLDVLSDLSRLKRLVCSSHFQELDTWAVKFGPKDIDTLHTKLPRLTHLSLHTELRILSEKELETINNTIPAANITKLVVTCKVMDYRWLCYFARKYPKVETLRWNPNEEDENQRNKYNEAVLMFESLPYAFPRLKRLKISQGVENEQGYLVIWELLRPFGTHINHLSYKLAHSLDEVKVLSKILKSFTLLCFSTLETLCLRITSHSEKTSNLFDSFNCYPSLTDLKIQLYGTYVALDILLDRCAVPKRLKIQGGEMSGTLKDSVNVAPHGLRIIEFTNMKLDSATFQYISYRCRNLNYMKLDKICIYGGSAGKSNNLFIDMAHTHFKALILNRISFRLSYNYDGFKDSINLLVLSYPLEYFDPNISKPANIDISNKTQHTIKSIWIHLSWSYTYPWRWKQDFRILGKKDADQIHQFFYPFDFKPFSKVYGNNRQLPDDYLYQDHSTNFSVKSHLDNKIREDLCRGHTSLDFRQIDKYSIGIKANDTKYFRGDIKCLVLD</sequence>
<feature type="domain" description="F-box" evidence="1">
    <location>
        <begin position="5"/>
        <end position="44"/>
    </location>
</feature>
<dbReference type="InterPro" id="IPR001810">
    <property type="entry name" value="F-box_dom"/>
</dbReference>
<dbReference type="InterPro" id="IPR032675">
    <property type="entry name" value="LRR_dom_sf"/>
</dbReference>
<gene>
    <name evidence="2" type="ORF">PHYBLDRAFT_171390</name>
</gene>
<dbReference type="Proteomes" id="UP000077315">
    <property type="component" value="Unassembled WGS sequence"/>
</dbReference>
<name>A0A167LKD3_PHYB8</name>
<dbReference type="AlphaFoldDB" id="A0A167LKD3"/>
<dbReference type="Gene3D" id="3.80.10.10">
    <property type="entry name" value="Ribonuclease Inhibitor"/>
    <property type="match status" value="1"/>
</dbReference>
<evidence type="ECO:0000259" key="1">
    <source>
        <dbReference type="SMART" id="SM00256"/>
    </source>
</evidence>
<proteinExistence type="predicted"/>
<dbReference type="OrthoDB" id="10257471at2759"/>
<evidence type="ECO:0000313" key="3">
    <source>
        <dbReference type="Proteomes" id="UP000077315"/>
    </source>
</evidence>